<accession>A0A1Y5F9G4</accession>
<comment type="caution">
    <text evidence="2">The sequence shown here is derived from an EMBL/GenBank/DDBJ whole genome shotgun (WGS) entry which is preliminary data.</text>
</comment>
<organism evidence="2 3">
    <name type="scientific">Halobacteriovorax marinus</name>
    <dbReference type="NCBI Taxonomy" id="97084"/>
    <lineage>
        <taxon>Bacteria</taxon>
        <taxon>Pseudomonadati</taxon>
        <taxon>Bdellovibrionota</taxon>
        <taxon>Bacteriovoracia</taxon>
        <taxon>Bacteriovoracales</taxon>
        <taxon>Halobacteriovoraceae</taxon>
        <taxon>Halobacteriovorax</taxon>
    </lineage>
</organism>
<proteinExistence type="predicted"/>
<feature type="chain" id="PRO_5012102144" description="Lipoprotein" evidence="1">
    <location>
        <begin position="25"/>
        <end position="357"/>
    </location>
</feature>
<keyword evidence="1" id="KW-0732">Signal</keyword>
<gene>
    <name evidence="2" type="ORF">A9Q84_13905</name>
</gene>
<dbReference type="AlphaFoldDB" id="A0A1Y5F9G4"/>
<dbReference type="Proteomes" id="UP000196531">
    <property type="component" value="Unassembled WGS sequence"/>
</dbReference>
<dbReference type="EMBL" id="MAAO01000006">
    <property type="protein sequence ID" value="OUR97415.1"/>
    <property type="molecule type" value="Genomic_DNA"/>
</dbReference>
<evidence type="ECO:0000313" key="2">
    <source>
        <dbReference type="EMBL" id="OUR97415.1"/>
    </source>
</evidence>
<evidence type="ECO:0008006" key="4">
    <source>
        <dbReference type="Google" id="ProtNLM"/>
    </source>
</evidence>
<feature type="signal peptide" evidence="1">
    <location>
        <begin position="1"/>
        <end position="24"/>
    </location>
</feature>
<evidence type="ECO:0000256" key="1">
    <source>
        <dbReference type="SAM" id="SignalP"/>
    </source>
</evidence>
<name>A0A1Y5F9G4_9BACT</name>
<reference evidence="3" key="1">
    <citation type="journal article" date="2017" name="Proc. Natl. Acad. Sci. U.S.A.">
        <title>Simulation of Deepwater Horizon oil plume reveals substrate specialization within a complex community of hydrocarbon-degraders.</title>
        <authorList>
            <person name="Hu P."/>
            <person name="Dubinsky E.A."/>
            <person name="Probst A.J."/>
            <person name="Wang J."/>
            <person name="Sieber C.M.K."/>
            <person name="Tom L.M."/>
            <person name="Gardinali P."/>
            <person name="Banfield J.F."/>
            <person name="Atlas R.M."/>
            <person name="Andersen G.L."/>
        </authorList>
    </citation>
    <scope>NUCLEOTIDE SEQUENCE [LARGE SCALE GENOMIC DNA]</scope>
</reference>
<sequence length="357" mass="41403">MNSTFIKRLLISTLIVLTSVPTQAVSVYFSADRVNRFACTISRSIKEAYPEKSKRDFKKEIQKILRNEINPWVNALPIAAGISLPRYIERITGMPGFPMSRSEYYLQNAFMLYGNPKLELKEPVDNYFASFIHLARKRHVSYLNMESPKFKLRNEEDLLGQIEDHLPNVANNSYPYLDENGVAIKHNRAGIKEKHRFTLAIGKPEHKKYDQFVTETQKYNHFSTPLFLWLLEQEDFSISPERLFEKALEIYEDPMVALGVIPWVMSGDALTVNRGTSSVASYKIERLVEGNDIPGYQYHFWGYLTQSIIGNGNRVGALAYIYEKLYQKDIPDWKVDLLSIKLGKQVRYFHKKPERCL</sequence>
<evidence type="ECO:0000313" key="3">
    <source>
        <dbReference type="Proteomes" id="UP000196531"/>
    </source>
</evidence>
<protein>
    <recommendedName>
        <fullName evidence="4">Lipoprotein</fullName>
    </recommendedName>
</protein>